<dbReference type="Gene3D" id="3.40.50.2300">
    <property type="match status" value="1"/>
</dbReference>
<dbReference type="InterPro" id="IPR050595">
    <property type="entry name" value="Bact_response_regulator"/>
</dbReference>
<reference evidence="5" key="1">
    <citation type="submission" date="2016-12" db="EMBL/GenBank/DDBJ databases">
        <authorList>
            <person name="Moulin L."/>
        </authorList>
    </citation>
    <scope>NUCLEOTIDE SEQUENCE [LARGE SCALE GENOMIC DNA]</scope>
    <source>
        <strain evidence="5">STM 7183</strain>
    </source>
</reference>
<evidence type="ECO:0000313" key="5">
    <source>
        <dbReference type="EMBL" id="SIT41446.1"/>
    </source>
</evidence>
<dbReference type="SUPFAM" id="SSF52172">
    <property type="entry name" value="CheY-like"/>
    <property type="match status" value="1"/>
</dbReference>
<sequence length="94" mass="10285">MRTAHSGEEALQIAVAFEPQVVFLDLGLPGISGYDVARRLRERQAAGQCLEIIAVSGYGQPEDQALDNGRLRQSPGQARQDRGAGRDRCAHRQQ</sequence>
<dbReference type="GO" id="GO:0000160">
    <property type="term" value="P:phosphorelay signal transduction system"/>
    <property type="evidence" value="ECO:0007669"/>
    <property type="project" value="InterPro"/>
</dbReference>
<keyword evidence="6" id="KW-1185">Reference proteome</keyword>
<accession>A0A1N7S2D2</accession>
<dbReference type="EMBL" id="CYGY02000030">
    <property type="protein sequence ID" value="SIT41446.1"/>
    <property type="molecule type" value="Genomic_DNA"/>
</dbReference>
<dbReference type="AlphaFoldDB" id="A0A1N7S2D2"/>
<feature type="region of interest" description="Disordered" evidence="3">
    <location>
        <begin position="63"/>
        <end position="94"/>
    </location>
</feature>
<proteinExistence type="predicted"/>
<evidence type="ECO:0000256" key="2">
    <source>
        <dbReference type="PROSITE-ProRule" id="PRU00169"/>
    </source>
</evidence>
<evidence type="ECO:0000256" key="3">
    <source>
        <dbReference type="SAM" id="MobiDB-lite"/>
    </source>
</evidence>
<protein>
    <recommendedName>
        <fullName evidence="4">Response regulatory domain-containing protein</fullName>
    </recommendedName>
</protein>
<feature type="modified residue" description="4-aspartylphosphate" evidence="2">
    <location>
        <position position="25"/>
    </location>
</feature>
<comment type="caution">
    <text evidence="5">The sequence shown here is derived from an EMBL/GenBank/DDBJ whole genome shotgun (WGS) entry which is preliminary data.</text>
</comment>
<name>A0A1N7S2D2_9BURK</name>
<gene>
    <name evidence="5" type="ORF">BN2476_300009</name>
</gene>
<dbReference type="InterPro" id="IPR011006">
    <property type="entry name" value="CheY-like_superfamily"/>
</dbReference>
<keyword evidence="1 2" id="KW-0597">Phosphoprotein</keyword>
<evidence type="ECO:0000259" key="4">
    <source>
        <dbReference type="PROSITE" id="PS50110"/>
    </source>
</evidence>
<dbReference type="PANTHER" id="PTHR44591:SF3">
    <property type="entry name" value="RESPONSE REGULATORY DOMAIN-CONTAINING PROTEIN"/>
    <property type="match status" value="1"/>
</dbReference>
<evidence type="ECO:0000313" key="6">
    <source>
        <dbReference type="Proteomes" id="UP000195569"/>
    </source>
</evidence>
<dbReference type="InterPro" id="IPR001789">
    <property type="entry name" value="Sig_transdc_resp-reg_receiver"/>
</dbReference>
<dbReference type="Proteomes" id="UP000195569">
    <property type="component" value="Unassembled WGS sequence"/>
</dbReference>
<feature type="compositionally biased region" description="Basic and acidic residues" evidence="3">
    <location>
        <begin position="79"/>
        <end position="94"/>
    </location>
</feature>
<dbReference type="Pfam" id="PF00072">
    <property type="entry name" value="Response_reg"/>
    <property type="match status" value="1"/>
</dbReference>
<organism evidence="5 6">
    <name type="scientific">Paraburkholderia piptadeniae</name>
    <dbReference type="NCBI Taxonomy" id="1701573"/>
    <lineage>
        <taxon>Bacteria</taxon>
        <taxon>Pseudomonadati</taxon>
        <taxon>Pseudomonadota</taxon>
        <taxon>Betaproteobacteria</taxon>
        <taxon>Burkholderiales</taxon>
        <taxon>Burkholderiaceae</taxon>
        <taxon>Paraburkholderia</taxon>
    </lineage>
</organism>
<evidence type="ECO:0000256" key="1">
    <source>
        <dbReference type="ARBA" id="ARBA00022553"/>
    </source>
</evidence>
<dbReference type="PANTHER" id="PTHR44591">
    <property type="entry name" value="STRESS RESPONSE REGULATOR PROTEIN 1"/>
    <property type="match status" value="1"/>
</dbReference>
<feature type="domain" description="Response regulatory" evidence="4">
    <location>
        <begin position="1"/>
        <end position="94"/>
    </location>
</feature>
<dbReference type="PROSITE" id="PS50110">
    <property type="entry name" value="RESPONSE_REGULATORY"/>
    <property type="match status" value="1"/>
</dbReference>